<organism evidence="1">
    <name type="scientific">Fervidicoccus fontis</name>
    <dbReference type="NCBI Taxonomy" id="683846"/>
    <lineage>
        <taxon>Archaea</taxon>
        <taxon>Thermoproteota</taxon>
        <taxon>Thermoprotei</taxon>
        <taxon>Fervidicoccales</taxon>
        <taxon>Fervidicoccaceae</taxon>
        <taxon>Fervidicoccus</taxon>
    </lineage>
</organism>
<name>A0A7J3ZLS5_9CREN</name>
<dbReference type="AlphaFoldDB" id="A0A7J3ZLS5"/>
<comment type="caution">
    <text evidence="1">The sequence shown here is derived from an EMBL/GenBank/DDBJ whole genome shotgun (WGS) entry which is preliminary data.</text>
</comment>
<sequence>MIVQAHHSFCKPFENRRANAIRAAATKELATNYELSRVEASRVTVMLRTPPNYVLKDRRIRARPTLQCT</sequence>
<accession>A0A7J3ZLS5</accession>
<evidence type="ECO:0000313" key="1">
    <source>
        <dbReference type="EMBL" id="HHQ80974.1"/>
    </source>
</evidence>
<gene>
    <name evidence="1" type="ORF">ENM78_05960</name>
</gene>
<protein>
    <submittedName>
        <fullName evidence="1">Uncharacterized protein</fullName>
    </submittedName>
</protein>
<proteinExistence type="predicted"/>
<reference evidence="1" key="1">
    <citation type="journal article" date="2020" name="mSystems">
        <title>Genome- and Community-Level Interaction Insights into Carbon Utilization and Element Cycling Functions of Hydrothermarchaeota in Hydrothermal Sediment.</title>
        <authorList>
            <person name="Zhou Z."/>
            <person name="Liu Y."/>
            <person name="Xu W."/>
            <person name="Pan J."/>
            <person name="Luo Z.H."/>
            <person name="Li M."/>
        </authorList>
    </citation>
    <scope>NUCLEOTIDE SEQUENCE [LARGE SCALE GENOMIC DNA]</scope>
    <source>
        <strain evidence="1">SpSt-1116</strain>
    </source>
</reference>
<dbReference type="EMBL" id="DRZC01000079">
    <property type="protein sequence ID" value="HHQ80974.1"/>
    <property type="molecule type" value="Genomic_DNA"/>
</dbReference>